<evidence type="ECO:0000256" key="6">
    <source>
        <dbReference type="RuleBase" id="RU363032"/>
    </source>
</evidence>
<evidence type="ECO:0000313" key="9">
    <source>
        <dbReference type="Proteomes" id="UP001321582"/>
    </source>
</evidence>
<keyword evidence="9" id="KW-1185">Reference proteome</keyword>
<dbReference type="PROSITE" id="PS50928">
    <property type="entry name" value="ABC_TM1"/>
    <property type="match status" value="1"/>
</dbReference>
<dbReference type="AlphaFoldDB" id="A0AAU9DRZ7"/>
<evidence type="ECO:0000256" key="5">
    <source>
        <dbReference type="ARBA" id="ARBA00023136"/>
    </source>
</evidence>
<organism evidence="8 9">
    <name type="scientific">Haliovirga abyssi</name>
    <dbReference type="NCBI Taxonomy" id="2996794"/>
    <lineage>
        <taxon>Bacteria</taxon>
        <taxon>Fusobacteriati</taxon>
        <taxon>Fusobacteriota</taxon>
        <taxon>Fusobacteriia</taxon>
        <taxon>Fusobacteriales</taxon>
        <taxon>Haliovirgaceae</taxon>
        <taxon>Haliovirga</taxon>
    </lineage>
</organism>
<dbReference type="GO" id="GO:0005886">
    <property type="term" value="C:plasma membrane"/>
    <property type="evidence" value="ECO:0007669"/>
    <property type="project" value="UniProtKB-SubCell"/>
</dbReference>
<evidence type="ECO:0000256" key="1">
    <source>
        <dbReference type="ARBA" id="ARBA00004141"/>
    </source>
</evidence>
<feature type="transmembrane region" description="Helical" evidence="6">
    <location>
        <begin position="20"/>
        <end position="44"/>
    </location>
</feature>
<evidence type="ECO:0000313" key="8">
    <source>
        <dbReference type="EMBL" id="BDU51373.1"/>
    </source>
</evidence>
<dbReference type="EMBL" id="AP027059">
    <property type="protein sequence ID" value="BDU51373.1"/>
    <property type="molecule type" value="Genomic_DNA"/>
</dbReference>
<keyword evidence="2 6" id="KW-0813">Transport</keyword>
<evidence type="ECO:0000256" key="3">
    <source>
        <dbReference type="ARBA" id="ARBA00022692"/>
    </source>
</evidence>
<evidence type="ECO:0000259" key="7">
    <source>
        <dbReference type="PROSITE" id="PS50928"/>
    </source>
</evidence>
<dbReference type="KEGG" id="haby:HLVA_19420"/>
<dbReference type="Pfam" id="PF00528">
    <property type="entry name" value="BPD_transp_1"/>
    <property type="match status" value="1"/>
</dbReference>
<dbReference type="GO" id="GO:0055085">
    <property type="term" value="P:transmembrane transport"/>
    <property type="evidence" value="ECO:0007669"/>
    <property type="project" value="InterPro"/>
</dbReference>
<proteinExistence type="inferred from homology"/>
<feature type="transmembrane region" description="Helical" evidence="6">
    <location>
        <begin position="65"/>
        <end position="93"/>
    </location>
</feature>
<keyword evidence="5 6" id="KW-0472">Membrane</keyword>
<dbReference type="SUPFAM" id="SSF161098">
    <property type="entry name" value="MetI-like"/>
    <property type="match status" value="1"/>
</dbReference>
<feature type="domain" description="ABC transmembrane type-1" evidence="7">
    <location>
        <begin position="18"/>
        <end position="197"/>
    </location>
</feature>
<keyword evidence="4 6" id="KW-1133">Transmembrane helix</keyword>
<dbReference type="CDD" id="cd06261">
    <property type="entry name" value="TM_PBP2"/>
    <property type="match status" value="1"/>
</dbReference>
<feature type="transmembrane region" description="Helical" evidence="6">
    <location>
        <begin position="146"/>
        <end position="167"/>
    </location>
</feature>
<dbReference type="FunFam" id="1.10.3720.10:FF:000001">
    <property type="entry name" value="Glycine betaine ABC transporter, permease"/>
    <property type="match status" value="1"/>
</dbReference>
<name>A0AAU9DRZ7_9FUSO</name>
<gene>
    <name evidence="8" type="ORF">HLVA_19420</name>
</gene>
<sequence>MNFFQFFYYRMDEVFEALLRHIQITGLAVGLAIVIGVPIGIMITRKRKLAGTVINIANVFQTLPSLALFGLIIPFLGIGLVPSVFVLFLYALLPIIKNTYIGITNVEPASVEAGVGMGMTNFQILTIIEIPLALSVIMGGIRVATVINIGTATIAALIGAGGLGTFIFKGISMNSDNMILLGAIPAALLAVVVDFLFGKIEKQLTPKGITY</sequence>
<evidence type="ECO:0000256" key="2">
    <source>
        <dbReference type="ARBA" id="ARBA00022448"/>
    </source>
</evidence>
<dbReference type="PANTHER" id="PTHR30177">
    <property type="entry name" value="GLYCINE BETAINE/L-PROLINE TRANSPORT SYSTEM PERMEASE PROTEIN PROW"/>
    <property type="match status" value="1"/>
</dbReference>
<dbReference type="GO" id="GO:0031460">
    <property type="term" value="P:glycine betaine transport"/>
    <property type="evidence" value="ECO:0007669"/>
    <property type="project" value="TreeGrafter"/>
</dbReference>
<accession>A0AAU9DRZ7</accession>
<comment type="subcellular location">
    <subcellularLocation>
        <location evidence="6">Cell membrane</location>
        <topology evidence="6">Multi-pass membrane protein</topology>
    </subcellularLocation>
    <subcellularLocation>
        <location evidence="1">Membrane</location>
        <topology evidence="1">Multi-pass membrane protein</topology>
    </subcellularLocation>
</comment>
<protein>
    <recommendedName>
        <fullName evidence="7">ABC transmembrane type-1 domain-containing protein</fullName>
    </recommendedName>
</protein>
<comment type="similarity">
    <text evidence="6">Belongs to the binding-protein-dependent transport system permease family.</text>
</comment>
<feature type="transmembrane region" description="Helical" evidence="6">
    <location>
        <begin position="113"/>
        <end position="134"/>
    </location>
</feature>
<dbReference type="InterPro" id="IPR051204">
    <property type="entry name" value="ABC_transp_perm/SBD"/>
</dbReference>
<reference evidence="8 9" key="1">
    <citation type="submission" date="2022-11" db="EMBL/GenBank/DDBJ databases">
        <title>Haliovirga abyssi gen. nov., sp. nov., a mesophilic fermentative bacterium isolated from the Iheya North hydrothermal field and the proposal of Haliovirgaceae fam. nov.</title>
        <authorList>
            <person name="Miyazaki U."/>
            <person name="Tame A."/>
            <person name="Miyazaki J."/>
            <person name="Takai K."/>
            <person name="Sawayama S."/>
            <person name="Kitajima M."/>
            <person name="Okamoto A."/>
            <person name="Nakagawa S."/>
        </authorList>
    </citation>
    <scope>NUCLEOTIDE SEQUENCE [LARGE SCALE GENOMIC DNA]</scope>
    <source>
        <strain evidence="8 9">IC12</strain>
    </source>
</reference>
<feature type="transmembrane region" description="Helical" evidence="6">
    <location>
        <begin position="179"/>
        <end position="197"/>
    </location>
</feature>
<dbReference type="InterPro" id="IPR000515">
    <property type="entry name" value="MetI-like"/>
</dbReference>
<keyword evidence="3 6" id="KW-0812">Transmembrane</keyword>
<dbReference type="RefSeq" id="WP_307904262.1">
    <property type="nucleotide sequence ID" value="NZ_AP027059.1"/>
</dbReference>
<dbReference type="Gene3D" id="1.10.3720.10">
    <property type="entry name" value="MetI-like"/>
    <property type="match status" value="1"/>
</dbReference>
<dbReference type="InterPro" id="IPR035906">
    <property type="entry name" value="MetI-like_sf"/>
</dbReference>
<evidence type="ECO:0000256" key="4">
    <source>
        <dbReference type="ARBA" id="ARBA00022989"/>
    </source>
</evidence>
<dbReference type="PANTHER" id="PTHR30177:SF4">
    <property type="entry name" value="OSMOPROTECTANT IMPORT PERMEASE PROTEIN OSMW"/>
    <property type="match status" value="1"/>
</dbReference>
<dbReference type="Proteomes" id="UP001321582">
    <property type="component" value="Chromosome"/>
</dbReference>